<reference evidence="1" key="1">
    <citation type="submission" date="2021-06" db="EMBL/GenBank/DDBJ databases">
        <authorList>
            <person name="Kallberg Y."/>
            <person name="Tangrot J."/>
            <person name="Rosling A."/>
        </authorList>
    </citation>
    <scope>NUCLEOTIDE SEQUENCE</scope>
    <source>
        <strain evidence="1">MA461A</strain>
    </source>
</reference>
<dbReference type="Proteomes" id="UP000789920">
    <property type="component" value="Unassembled WGS sequence"/>
</dbReference>
<name>A0ACA9Q3W2_9GLOM</name>
<sequence>MTVSKTYIVDLSIGTYTYVAVLGGSPCKHQAAVVIKYHEGSFNYFSALSIDDCMTYYYIACKTVAKDSTFYAALRAPIVLENSQITKKNINLASEDIHEDTLTVDGDNCATIQ</sequence>
<evidence type="ECO:0000313" key="2">
    <source>
        <dbReference type="Proteomes" id="UP000789920"/>
    </source>
</evidence>
<dbReference type="EMBL" id="CAJVQC010026892">
    <property type="protein sequence ID" value="CAG8734696.1"/>
    <property type="molecule type" value="Genomic_DNA"/>
</dbReference>
<evidence type="ECO:0000313" key="1">
    <source>
        <dbReference type="EMBL" id="CAG8734696.1"/>
    </source>
</evidence>
<gene>
    <name evidence="1" type="ORF">RPERSI_LOCUS12531</name>
</gene>
<protein>
    <submittedName>
        <fullName evidence="1">25885_t:CDS:1</fullName>
    </submittedName>
</protein>
<organism evidence="1 2">
    <name type="scientific">Racocetra persica</name>
    <dbReference type="NCBI Taxonomy" id="160502"/>
    <lineage>
        <taxon>Eukaryota</taxon>
        <taxon>Fungi</taxon>
        <taxon>Fungi incertae sedis</taxon>
        <taxon>Mucoromycota</taxon>
        <taxon>Glomeromycotina</taxon>
        <taxon>Glomeromycetes</taxon>
        <taxon>Diversisporales</taxon>
        <taxon>Gigasporaceae</taxon>
        <taxon>Racocetra</taxon>
    </lineage>
</organism>
<accession>A0ACA9Q3W2</accession>
<keyword evidence="2" id="KW-1185">Reference proteome</keyword>
<comment type="caution">
    <text evidence="1">The sequence shown here is derived from an EMBL/GenBank/DDBJ whole genome shotgun (WGS) entry which is preliminary data.</text>
</comment>
<proteinExistence type="predicted"/>